<dbReference type="GO" id="GO:0006351">
    <property type="term" value="P:DNA-templated transcription"/>
    <property type="evidence" value="ECO:0007669"/>
    <property type="project" value="InterPro"/>
</dbReference>
<evidence type="ECO:0000313" key="9">
    <source>
        <dbReference type="EMBL" id="GFR65997.1"/>
    </source>
</evidence>
<dbReference type="PANTHER" id="PTHR23334:SF69">
    <property type="entry name" value="CCAAT_ENHANCER-BINDING PROTEIN GAMMA"/>
    <property type="match status" value="1"/>
</dbReference>
<dbReference type="PANTHER" id="PTHR23334">
    <property type="entry name" value="CCAAT/ENHANCER BINDING PROTEIN"/>
    <property type="match status" value="1"/>
</dbReference>
<protein>
    <submittedName>
        <fullName evidence="9">CCAAT/enhancer-binding protein gamma</fullName>
    </submittedName>
</protein>
<gene>
    <name evidence="9" type="ORF">ElyMa_000216700</name>
</gene>
<keyword evidence="6" id="KW-0539">Nucleus</keyword>
<dbReference type="Pfam" id="PF07716">
    <property type="entry name" value="bZIP_2"/>
    <property type="match status" value="1"/>
</dbReference>
<keyword evidence="3" id="KW-0805">Transcription regulation</keyword>
<dbReference type="GO" id="GO:0000978">
    <property type="term" value="F:RNA polymerase II cis-regulatory region sequence-specific DNA binding"/>
    <property type="evidence" value="ECO:0007669"/>
    <property type="project" value="TreeGrafter"/>
</dbReference>
<accession>A0AAV4EYF6</accession>
<evidence type="ECO:0000256" key="2">
    <source>
        <dbReference type="ARBA" id="ARBA00006951"/>
    </source>
</evidence>
<dbReference type="SMART" id="SM00338">
    <property type="entry name" value="BRLZ"/>
    <property type="match status" value="1"/>
</dbReference>
<proteinExistence type="inferred from homology"/>
<dbReference type="GO" id="GO:0000981">
    <property type="term" value="F:DNA-binding transcription factor activity, RNA polymerase II-specific"/>
    <property type="evidence" value="ECO:0007669"/>
    <property type="project" value="TreeGrafter"/>
</dbReference>
<dbReference type="InterPro" id="IPR031106">
    <property type="entry name" value="C/EBP"/>
</dbReference>
<evidence type="ECO:0000256" key="3">
    <source>
        <dbReference type="ARBA" id="ARBA00023015"/>
    </source>
</evidence>
<evidence type="ECO:0000256" key="5">
    <source>
        <dbReference type="ARBA" id="ARBA00023163"/>
    </source>
</evidence>
<feature type="region of interest" description="Disordered" evidence="7">
    <location>
        <begin position="1"/>
        <end position="67"/>
    </location>
</feature>
<keyword evidence="4" id="KW-0238">DNA-binding</keyword>
<dbReference type="Proteomes" id="UP000762676">
    <property type="component" value="Unassembled WGS sequence"/>
</dbReference>
<dbReference type="InterPro" id="IPR046347">
    <property type="entry name" value="bZIP_sf"/>
</dbReference>
<organism evidence="9 10">
    <name type="scientific">Elysia marginata</name>
    <dbReference type="NCBI Taxonomy" id="1093978"/>
    <lineage>
        <taxon>Eukaryota</taxon>
        <taxon>Metazoa</taxon>
        <taxon>Spiralia</taxon>
        <taxon>Lophotrochozoa</taxon>
        <taxon>Mollusca</taxon>
        <taxon>Gastropoda</taxon>
        <taxon>Heterobranchia</taxon>
        <taxon>Euthyneura</taxon>
        <taxon>Panpulmonata</taxon>
        <taxon>Sacoglossa</taxon>
        <taxon>Placobranchoidea</taxon>
        <taxon>Plakobranchidae</taxon>
        <taxon>Elysia</taxon>
    </lineage>
</organism>
<comment type="caution">
    <text evidence="9">The sequence shown here is derived from an EMBL/GenBank/DDBJ whole genome shotgun (WGS) entry which is preliminary data.</text>
</comment>
<keyword evidence="5" id="KW-0804">Transcription</keyword>
<keyword evidence="10" id="KW-1185">Reference proteome</keyword>
<reference evidence="9 10" key="1">
    <citation type="journal article" date="2021" name="Elife">
        <title>Chloroplast acquisition without the gene transfer in kleptoplastic sea slugs, Plakobranchus ocellatus.</title>
        <authorList>
            <person name="Maeda T."/>
            <person name="Takahashi S."/>
            <person name="Yoshida T."/>
            <person name="Shimamura S."/>
            <person name="Takaki Y."/>
            <person name="Nagai Y."/>
            <person name="Toyoda A."/>
            <person name="Suzuki Y."/>
            <person name="Arimoto A."/>
            <person name="Ishii H."/>
            <person name="Satoh N."/>
            <person name="Nishiyama T."/>
            <person name="Hasebe M."/>
            <person name="Maruyama T."/>
            <person name="Minagawa J."/>
            <person name="Obokata J."/>
            <person name="Shigenobu S."/>
        </authorList>
    </citation>
    <scope>NUCLEOTIDE SEQUENCE [LARGE SCALE GENOMIC DNA]</scope>
</reference>
<evidence type="ECO:0000256" key="6">
    <source>
        <dbReference type="ARBA" id="ARBA00023242"/>
    </source>
</evidence>
<dbReference type="InterPro" id="IPR004827">
    <property type="entry name" value="bZIP"/>
</dbReference>
<feature type="compositionally biased region" description="Basic and acidic residues" evidence="7">
    <location>
        <begin position="28"/>
        <end position="67"/>
    </location>
</feature>
<comment type="similarity">
    <text evidence="2">Belongs to the bZIP family. C/EBP subfamily.</text>
</comment>
<evidence type="ECO:0000256" key="4">
    <source>
        <dbReference type="ARBA" id="ARBA00023125"/>
    </source>
</evidence>
<comment type="subcellular location">
    <subcellularLocation>
        <location evidence="1">Nucleus</location>
    </subcellularLocation>
</comment>
<dbReference type="EMBL" id="BMAT01000420">
    <property type="protein sequence ID" value="GFR65997.1"/>
    <property type="molecule type" value="Genomic_DNA"/>
</dbReference>
<evidence type="ECO:0000313" key="10">
    <source>
        <dbReference type="Proteomes" id="UP000762676"/>
    </source>
</evidence>
<sequence>MPPKKSYESCDSESDNSQGQKRTTGKRQKLDKNSDEYRQRRERNNMAVKKSREASRKKAKETMDKVSKLRDENKALEQKVTILNKELLVLKDLFMTHASATATAQAATTVSTSTDVAGAGPDILSFSSVTQTDDNNDIKLEDGDLNFLIQTQQGDL</sequence>
<dbReference type="SUPFAM" id="SSF57959">
    <property type="entry name" value="Leucine zipper domain"/>
    <property type="match status" value="1"/>
</dbReference>
<dbReference type="GO" id="GO:0005634">
    <property type="term" value="C:nucleus"/>
    <property type="evidence" value="ECO:0007669"/>
    <property type="project" value="UniProtKB-SubCell"/>
</dbReference>
<dbReference type="PROSITE" id="PS50217">
    <property type="entry name" value="BZIP"/>
    <property type="match status" value="1"/>
</dbReference>
<name>A0AAV4EYF6_9GAST</name>
<dbReference type="AlphaFoldDB" id="A0AAV4EYF6"/>
<dbReference type="Gene3D" id="1.20.5.170">
    <property type="match status" value="1"/>
</dbReference>
<evidence type="ECO:0000259" key="8">
    <source>
        <dbReference type="PROSITE" id="PS50217"/>
    </source>
</evidence>
<evidence type="ECO:0000256" key="1">
    <source>
        <dbReference type="ARBA" id="ARBA00004123"/>
    </source>
</evidence>
<feature type="domain" description="BZIP" evidence="8">
    <location>
        <begin position="34"/>
        <end position="97"/>
    </location>
</feature>
<evidence type="ECO:0000256" key="7">
    <source>
        <dbReference type="SAM" id="MobiDB-lite"/>
    </source>
</evidence>
<dbReference type="CDD" id="cd14713">
    <property type="entry name" value="bZIP_CEBPG"/>
    <property type="match status" value="1"/>
</dbReference>